<organism evidence="2">
    <name type="scientific">Hariotina sp. MMOGRB0030F</name>
    <dbReference type="NCBI Taxonomy" id="1867922"/>
    <lineage>
        <taxon>Eukaryota</taxon>
        <taxon>Viridiplantae</taxon>
        <taxon>Chlorophyta</taxon>
        <taxon>core chlorophytes</taxon>
        <taxon>Chlorophyceae</taxon>
        <taxon>CS clade</taxon>
        <taxon>Sphaeropleales</taxon>
        <taxon>Scenedesmaceae</taxon>
        <taxon>Hariotina</taxon>
    </lineage>
</organism>
<dbReference type="Pfam" id="PF07453">
    <property type="entry name" value="NUMOD1"/>
    <property type="match status" value="2"/>
</dbReference>
<keyword evidence="2" id="KW-0540">Nuclease</keyword>
<evidence type="ECO:0000259" key="1">
    <source>
        <dbReference type="PROSITE" id="PS50164"/>
    </source>
</evidence>
<geneLocation type="chloroplast" evidence="2"/>
<keyword evidence="2" id="KW-0150">Chloroplast</keyword>
<reference evidence="2" key="1">
    <citation type="submission" date="2016-04" db="EMBL/GenBank/DDBJ databases">
        <title>The complete chloroplast genome of the green algae Hariotina sp. MMOGRB 0030F (Scenedesmaceae, Chlorophyta).</title>
        <authorList>
            <person name="He L."/>
            <person name="Lou S."/>
            <person name="Lin X."/>
            <person name="Xie S."/>
            <person name="Qian X."/>
        </authorList>
    </citation>
    <scope>NUCLEOTIDE SEQUENCE</scope>
</reference>
<keyword evidence="2" id="KW-0255">Endonuclease</keyword>
<dbReference type="EMBL" id="KX131180">
    <property type="protein sequence ID" value="AOY36012.1"/>
    <property type="molecule type" value="Genomic_DNA"/>
</dbReference>
<evidence type="ECO:0000313" key="2">
    <source>
        <dbReference type="EMBL" id="AOY36012.1"/>
    </source>
</evidence>
<sequence>MIRCKINDTVYIGQTGERNGLSGRWKRHKQRMNSGNGNNSFLQADWDLYGVDQFEFIVLESGIQWNDEKIRKKRETELIRDFREKGLNLYNVYESDDQKRYPSCLLSSKESCLQNQTQEFRNFISQLNTGRPNANRIAVVINNQVFLSISEAAAYLNISTKTIRLRIQSNVENFSYASPEQVNEEILARERAGIVKLEPPQNFSVQKRTSGLSKKVKIHGKVYESISEAAKALNLSPQAISKSLKKGRPGYNYLDN</sequence>
<protein>
    <submittedName>
        <fullName evidence="2">Putative GIY-YIG endonuclease</fullName>
    </submittedName>
</protein>
<keyword evidence="2" id="KW-0378">Hydrolase</keyword>
<dbReference type="InterPro" id="IPR000305">
    <property type="entry name" value="GIY-YIG_endonuc"/>
</dbReference>
<gene>
    <name evidence="2" type="primary">orf256</name>
</gene>
<accession>A0A2H4FMB5</accession>
<dbReference type="Gene3D" id="3.40.1440.10">
    <property type="entry name" value="GIY-YIG endonuclease"/>
    <property type="match status" value="1"/>
</dbReference>
<name>A0A2H4FMB5_9CHLO</name>
<dbReference type="SUPFAM" id="SSF82771">
    <property type="entry name" value="GIY-YIG endonuclease"/>
    <property type="match status" value="1"/>
</dbReference>
<dbReference type="PROSITE" id="PS50164">
    <property type="entry name" value="GIY_YIG"/>
    <property type="match status" value="1"/>
</dbReference>
<dbReference type="Pfam" id="PF01541">
    <property type="entry name" value="GIY-YIG"/>
    <property type="match status" value="1"/>
</dbReference>
<dbReference type="GO" id="GO:0004519">
    <property type="term" value="F:endonuclease activity"/>
    <property type="evidence" value="ECO:0007669"/>
    <property type="project" value="UniProtKB-KW"/>
</dbReference>
<dbReference type="InterPro" id="IPR035901">
    <property type="entry name" value="GIY-YIG_endonuc_sf"/>
</dbReference>
<dbReference type="InterPro" id="IPR010896">
    <property type="entry name" value="NUMOD1"/>
</dbReference>
<dbReference type="AlphaFoldDB" id="A0A2H4FMB5"/>
<keyword evidence="2" id="KW-0934">Plastid</keyword>
<dbReference type="SUPFAM" id="SSF64496">
    <property type="entry name" value="DNA-binding domain of intron-encoded endonucleases"/>
    <property type="match status" value="2"/>
</dbReference>
<feature type="domain" description="GIY-YIG" evidence="1">
    <location>
        <begin position="1"/>
        <end position="89"/>
    </location>
</feature>
<proteinExistence type="predicted"/>